<organism evidence="12 13">
    <name type="scientific">Necator americanus</name>
    <name type="common">Human hookworm</name>
    <dbReference type="NCBI Taxonomy" id="51031"/>
    <lineage>
        <taxon>Eukaryota</taxon>
        <taxon>Metazoa</taxon>
        <taxon>Ecdysozoa</taxon>
        <taxon>Nematoda</taxon>
        <taxon>Chromadorea</taxon>
        <taxon>Rhabditida</taxon>
        <taxon>Rhabditina</taxon>
        <taxon>Rhabditomorpha</taxon>
        <taxon>Strongyloidea</taxon>
        <taxon>Ancylostomatidae</taxon>
        <taxon>Bunostominae</taxon>
        <taxon>Necator</taxon>
    </lineage>
</organism>
<evidence type="ECO:0000256" key="3">
    <source>
        <dbReference type="ARBA" id="ARBA00012544"/>
    </source>
</evidence>
<keyword evidence="5" id="KW-0808">Transferase</keyword>
<keyword evidence="7" id="KW-0732">Signal</keyword>
<keyword evidence="8 11" id="KW-1133">Transmembrane helix</keyword>
<dbReference type="SUPFAM" id="SSF53756">
    <property type="entry name" value="UDP-Glycosyltransferase/glycogen phosphorylase"/>
    <property type="match status" value="1"/>
</dbReference>
<dbReference type="OMA" id="MRTESAW"/>
<evidence type="ECO:0000256" key="7">
    <source>
        <dbReference type="ARBA" id="ARBA00022729"/>
    </source>
</evidence>
<gene>
    <name evidence="12" type="ORF">NECAME_06526</name>
</gene>
<dbReference type="GO" id="GO:0015020">
    <property type="term" value="F:glucuronosyltransferase activity"/>
    <property type="evidence" value="ECO:0007669"/>
    <property type="project" value="UniProtKB-EC"/>
</dbReference>
<feature type="transmembrane region" description="Helical" evidence="11">
    <location>
        <begin position="228"/>
        <end position="253"/>
    </location>
</feature>
<comment type="catalytic activity">
    <reaction evidence="10">
        <text>glucuronate acceptor + UDP-alpha-D-glucuronate = acceptor beta-D-glucuronoside + UDP + H(+)</text>
        <dbReference type="Rhea" id="RHEA:21032"/>
        <dbReference type="ChEBI" id="CHEBI:15378"/>
        <dbReference type="ChEBI" id="CHEBI:58052"/>
        <dbReference type="ChEBI" id="CHEBI:58223"/>
        <dbReference type="ChEBI" id="CHEBI:132367"/>
        <dbReference type="ChEBI" id="CHEBI:132368"/>
        <dbReference type="EC" id="2.4.1.17"/>
    </reaction>
</comment>
<dbReference type="KEGG" id="nai:NECAME_06526"/>
<name>W2TVR2_NECAM</name>
<evidence type="ECO:0000313" key="13">
    <source>
        <dbReference type="Proteomes" id="UP000053676"/>
    </source>
</evidence>
<accession>W2TVR2</accession>
<dbReference type="EMBL" id="KI657794">
    <property type="protein sequence ID" value="ETN85137.1"/>
    <property type="molecule type" value="Genomic_DNA"/>
</dbReference>
<dbReference type="Pfam" id="PF00201">
    <property type="entry name" value="UDPGT"/>
    <property type="match status" value="1"/>
</dbReference>
<keyword evidence="13" id="KW-1185">Reference proteome</keyword>
<dbReference type="InterPro" id="IPR050271">
    <property type="entry name" value="UDP-glycosyltransferase"/>
</dbReference>
<protein>
    <recommendedName>
        <fullName evidence="3">glucuronosyltransferase</fullName>
        <ecNumber evidence="3">2.4.1.17</ecNumber>
    </recommendedName>
</protein>
<evidence type="ECO:0000256" key="11">
    <source>
        <dbReference type="SAM" id="Phobius"/>
    </source>
</evidence>
<evidence type="ECO:0000313" key="12">
    <source>
        <dbReference type="EMBL" id="ETN85137.1"/>
    </source>
</evidence>
<dbReference type="PANTHER" id="PTHR48043">
    <property type="entry name" value="EG:EG0003.4 PROTEIN-RELATED"/>
    <property type="match status" value="1"/>
</dbReference>
<dbReference type="STRING" id="51031.W2TVR2"/>
<dbReference type="CDD" id="cd03784">
    <property type="entry name" value="GT1_Gtf-like"/>
    <property type="match status" value="1"/>
</dbReference>
<dbReference type="PANTHER" id="PTHR48043:SF145">
    <property type="entry name" value="FI06409P-RELATED"/>
    <property type="match status" value="1"/>
</dbReference>
<proteinExistence type="inferred from homology"/>
<dbReference type="Proteomes" id="UP000053676">
    <property type="component" value="Unassembled WGS sequence"/>
</dbReference>
<dbReference type="AlphaFoldDB" id="W2TVR2"/>
<dbReference type="EC" id="2.4.1.17" evidence="3"/>
<evidence type="ECO:0000256" key="8">
    <source>
        <dbReference type="ARBA" id="ARBA00022989"/>
    </source>
</evidence>
<dbReference type="InterPro" id="IPR002213">
    <property type="entry name" value="UDP_glucos_trans"/>
</dbReference>
<reference evidence="13" key="1">
    <citation type="journal article" date="2014" name="Nat. Genet.">
        <title>Genome of the human hookworm Necator americanus.</title>
        <authorList>
            <person name="Tang Y.T."/>
            <person name="Gao X."/>
            <person name="Rosa B.A."/>
            <person name="Abubucker S."/>
            <person name="Hallsworth-Pepin K."/>
            <person name="Martin J."/>
            <person name="Tyagi R."/>
            <person name="Heizer E."/>
            <person name="Zhang X."/>
            <person name="Bhonagiri-Palsikar V."/>
            <person name="Minx P."/>
            <person name="Warren W.C."/>
            <person name="Wang Q."/>
            <person name="Zhan B."/>
            <person name="Hotez P.J."/>
            <person name="Sternberg P.W."/>
            <person name="Dougall A."/>
            <person name="Gaze S.T."/>
            <person name="Mulvenna J."/>
            <person name="Sotillo J."/>
            <person name="Ranganathan S."/>
            <person name="Rabelo E.M."/>
            <person name="Wilson R.K."/>
            <person name="Felgner P.L."/>
            <person name="Bethony J."/>
            <person name="Hawdon J.M."/>
            <person name="Gasser R.B."/>
            <person name="Loukas A."/>
            <person name="Mitreva M."/>
        </authorList>
    </citation>
    <scope>NUCLEOTIDE SEQUENCE [LARGE SCALE GENOMIC DNA]</scope>
</reference>
<keyword evidence="6 11" id="KW-0812">Transmembrane</keyword>
<evidence type="ECO:0000256" key="10">
    <source>
        <dbReference type="ARBA" id="ARBA00047475"/>
    </source>
</evidence>
<dbReference type="OrthoDB" id="5835829at2759"/>
<evidence type="ECO:0000256" key="4">
    <source>
        <dbReference type="ARBA" id="ARBA00022676"/>
    </source>
</evidence>
<keyword evidence="4" id="KW-0328">Glycosyltransferase</keyword>
<comment type="similarity">
    <text evidence="2">Belongs to the UDP-glycosyltransferase family.</text>
</comment>
<evidence type="ECO:0000256" key="6">
    <source>
        <dbReference type="ARBA" id="ARBA00022692"/>
    </source>
</evidence>
<comment type="subcellular location">
    <subcellularLocation>
        <location evidence="1">Membrane</location>
        <topology evidence="1">Single-pass membrane protein</topology>
    </subcellularLocation>
</comment>
<dbReference type="Gene3D" id="3.40.50.2000">
    <property type="entry name" value="Glycogen Phosphorylase B"/>
    <property type="match status" value="1"/>
</dbReference>
<dbReference type="FunFam" id="3.40.50.2000:FF:000038">
    <property type="entry name" value="UDP-GlucuronosylTransferase"/>
    <property type="match status" value="1"/>
</dbReference>
<evidence type="ECO:0000256" key="5">
    <source>
        <dbReference type="ARBA" id="ARBA00022679"/>
    </source>
</evidence>
<evidence type="ECO:0000256" key="9">
    <source>
        <dbReference type="ARBA" id="ARBA00023136"/>
    </source>
</evidence>
<keyword evidence="9 11" id="KW-0472">Membrane</keyword>
<sequence>MIDFPRVITSKFKYIGGLRMPKPKRLCQEWDSVFASAKRGIILMSFGTMARSTEMGIQRRDAFVRAFKAFPDITFIWRYENSSDYFTDASNIILYNWLPQVDMLNDERTLAFITHGGMGGVFESARAGVPSTVKVITIPLFADQLRNARMMEYRGIDKDDVTENRLITAIEEILKPRYVQAAKRLSEQLRNKPFSPEEVLIRYVDYAIRYNISETLTNIAPHQSFIEYYMLDIIVPFLVVSLLVAILTLRLVYSIISMILKLFPRVNTIKTKQQ</sequence>
<evidence type="ECO:0000256" key="1">
    <source>
        <dbReference type="ARBA" id="ARBA00004167"/>
    </source>
</evidence>
<evidence type="ECO:0000256" key="2">
    <source>
        <dbReference type="ARBA" id="ARBA00009995"/>
    </source>
</evidence>
<dbReference type="GO" id="GO:0016020">
    <property type="term" value="C:membrane"/>
    <property type="evidence" value="ECO:0007669"/>
    <property type="project" value="UniProtKB-SubCell"/>
</dbReference>